<dbReference type="Proteomes" id="UP000185895">
    <property type="component" value="Unassembled WGS sequence"/>
</dbReference>
<sequence>MGNNFQFLVNKVGATLDDAIELLNQASIDFKLFWQSRDNEGCYVTSQIAIKNFDYIINEIVRERDALSLSANAQYAQDYRDILDVHIGEVDENITPQDFQDLTIQPGNARIRVGKITKPISLNKLLNKMKHRIPNCLNFRIENGDHILVIGADAFLRQPECIVEFKVEKFCSESQKISDLFKSNAS</sequence>
<reference evidence="1 2" key="1">
    <citation type="submission" date="2016-09" db="EMBL/GenBank/DDBJ databases">
        <authorList>
            <person name="Capua I."/>
            <person name="De Benedictis P."/>
            <person name="Joannis T."/>
            <person name="Lombin L.H."/>
            <person name="Cattoli G."/>
        </authorList>
    </citation>
    <scope>NUCLEOTIDE SEQUENCE [LARGE SCALE GENOMIC DNA]</scope>
    <source>
        <strain evidence="1 2">ANC 4671</strain>
    </source>
</reference>
<comment type="caution">
    <text evidence="1">The sequence shown here is derived from an EMBL/GenBank/DDBJ whole genome shotgun (WGS) entry which is preliminary data.</text>
</comment>
<dbReference type="EMBL" id="MKKK01000023">
    <property type="protein sequence ID" value="OEY95811.1"/>
    <property type="molecule type" value="Genomic_DNA"/>
</dbReference>
<dbReference type="STRING" id="1262585.BJI46_02500"/>
<name>A0A1E7R940_9GAMM</name>
<dbReference type="AlphaFoldDB" id="A0A1E7R940"/>
<evidence type="ECO:0000313" key="1">
    <source>
        <dbReference type="EMBL" id="OEY95811.1"/>
    </source>
</evidence>
<protein>
    <submittedName>
        <fullName evidence="1">Uncharacterized protein</fullName>
    </submittedName>
</protein>
<gene>
    <name evidence="1" type="ORF">BJI46_02500</name>
</gene>
<evidence type="ECO:0000313" key="2">
    <source>
        <dbReference type="Proteomes" id="UP000185895"/>
    </source>
</evidence>
<proteinExistence type="predicted"/>
<organism evidence="1 2">
    <name type="scientific">Acinetobacter qingfengensis</name>
    <dbReference type="NCBI Taxonomy" id="1262585"/>
    <lineage>
        <taxon>Bacteria</taxon>
        <taxon>Pseudomonadati</taxon>
        <taxon>Pseudomonadota</taxon>
        <taxon>Gammaproteobacteria</taxon>
        <taxon>Moraxellales</taxon>
        <taxon>Moraxellaceae</taxon>
        <taxon>Acinetobacter</taxon>
    </lineage>
</organism>
<dbReference type="RefSeq" id="WP_070069846.1">
    <property type="nucleotide sequence ID" value="NZ_MKKK01000023.1"/>
</dbReference>
<accession>A0A1E7R940</accession>
<keyword evidence="2" id="KW-1185">Reference proteome</keyword>